<proteinExistence type="predicted"/>
<feature type="domain" description="UMA" evidence="2">
    <location>
        <begin position="93"/>
        <end position="142"/>
    </location>
</feature>
<dbReference type="VEuPathDB" id="VectorBase:AFUN002855"/>
<dbReference type="EnsemblMetazoa" id="AFUN002855-RA">
    <property type="protein sequence ID" value="AFUN002855-PA"/>
    <property type="gene ID" value="AFUN002855"/>
</dbReference>
<sequence>MFSFFKSKKPSPTQIPSDPIPGAVPSTQEDFIFIERRGQQPADDATGTSTPAGTPAGGGGLYPTVPEPPVAGEKAGNPVPVRQRSDEKVGHALSGVPFRLSADIGQSSDMEITRIQANEILTYIARVMYAPDYDFSLERSVLQD</sequence>
<dbReference type="InterPro" id="IPR023340">
    <property type="entry name" value="UMA"/>
</dbReference>
<evidence type="ECO:0000259" key="2">
    <source>
        <dbReference type="PROSITE" id="PS51497"/>
    </source>
</evidence>
<name>A0A182R9J6_ANOFN</name>
<dbReference type="RefSeq" id="XP_049288418.1">
    <property type="nucleotide sequence ID" value="XM_049432461.1"/>
</dbReference>
<reference evidence="3" key="1">
    <citation type="submission" date="2020-05" db="UniProtKB">
        <authorList>
            <consortium name="EnsemblMetazoa"/>
        </authorList>
    </citation>
    <scope>IDENTIFICATION</scope>
    <source>
        <strain evidence="3">FUMOZ</strain>
    </source>
</reference>
<dbReference type="OrthoDB" id="5959275at2759"/>
<feature type="compositionally biased region" description="Low complexity" evidence="1">
    <location>
        <begin position="41"/>
        <end position="54"/>
    </location>
</feature>
<accession>A0A182R9J6</accession>
<dbReference type="GeneID" id="125766463"/>
<organism evidence="3">
    <name type="scientific">Anopheles funestus</name>
    <name type="common">African malaria mosquito</name>
    <dbReference type="NCBI Taxonomy" id="62324"/>
    <lineage>
        <taxon>Eukaryota</taxon>
        <taxon>Metazoa</taxon>
        <taxon>Ecdysozoa</taxon>
        <taxon>Arthropoda</taxon>
        <taxon>Hexapoda</taxon>
        <taxon>Insecta</taxon>
        <taxon>Pterygota</taxon>
        <taxon>Neoptera</taxon>
        <taxon>Endopterygota</taxon>
        <taxon>Diptera</taxon>
        <taxon>Nematocera</taxon>
        <taxon>Culicoidea</taxon>
        <taxon>Culicidae</taxon>
        <taxon>Anophelinae</taxon>
        <taxon>Anopheles</taxon>
    </lineage>
</organism>
<feature type="region of interest" description="Disordered" evidence="1">
    <location>
        <begin position="1"/>
        <end position="92"/>
    </location>
</feature>
<dbReference type="STRING" id="62324.A0A182R9J6"/>
<dbReference type="PROSITE" id="PS51497">
    <property type="entry name" value="UMA"/>
    <property type="match status" value="1"/>
</dbReference>
<evidence type="ECO:0000313" key="3">
    <source>
        <dbReference type="EnsemblMetazoa" id="AFUN002855-PA"/>
    </source>
</evidence>
<dbReference type="KEGG" id="afun:125766463"/>
<dbReference type="VEuPathDB" id="VectorBase:AFUN2_002515"/>
<dbReference type="AlphaFoldDB" id="A0A182R9J6"/>
<protein>
    <submittedName>
        <fullName evidence="3">UMA domain-containing protein</fullName>
    </submittedName>
</protein>
<evidence type="ECO:0000256" key="1">
    <source>
        <dbReference type="SAM" id="MobiDB-lite"/>
    </source>
</evidence>